<reference evidence="3" key="1">
    <citation type="journal article" date="2017" name="Science">
        <title>Giant viruses with an expanded complement of translation system components.</title>
        <authorList>
            <person name="Schulz F."/>
            <person name="Yutin N."/>
            <person name="Ivanova N.N."/>
            <person name="Ortega D.R."/>
            <person name="Lee T.K."/>
            <person name="Vierheilig J."/>
            <person name="Daims H."/>
            <person name="Horn M."/>
            <person name="Wagner M."/>
            <person name="Jensen G.J."/>
            <person name="Kyrpides N.C."/>
            <person name="Koonin E.V."/>
            <person name="Woyke T."/>
        </authorList>
    </citation>
    <scope>NUCLEOTIDE SEQUENCE</scope>
    <source>
        <strain evidence="3">KNV1</strain>
    </source>
</reference>
<organism evidence="3">
    <name type="scientific">Klosneuvirus KNV1</name>
    <dbReference type="NCBI Taxonomy" id="1977640"/>
    <lineage>
        <taxon>Viruses</taxon>
        <taxon>Varidnaviria</taxon>
        <taxon>Bamfordvirae</taxon>
        <taxon>Nucleocytoviricota</taxon>
        <taxon>Megaviricetes</taxon>
        <taxon>Imitervirales</taxon>
        <taxon>Mimiviridae</taxon>
        <taxon>Klosneuvirinae</taxon>
        <taxon>Klosneuvirus</taxon>
    </lineage>
</organism>
<keyword evidence="1" id="KW-0862">Zinc</keyword>
<dbReference type="CDD" id="cd16448">
    <property type="entry name" value="RING-H2"/>
    <property type="match status" value="1"/>
</dbReference>
<keyword evidence="1" id="KW-0479">Metal-binding</keyword>
<evidence type="ECO:0000256" key="1">
    <source>
        <dbReference type="PROSITE-ProRule" id="PRU00175"/>
    </source>
</evidence>
<gene>
    <name evidence="3" type="ORF">Klosneuvirus_4_96</name>
</gene>
<dbReference type="Gene3D" id="3.30.40.10">
    <property type="entry name" value="Zinc/RING finger domain, C3HC4 (zinc finger)"/>
    <property type="match status" value="1"/>
</dbReference>
<evidence type="ECO:0000259" key="2">
    <source>
        <dbReference type="PROSITE" id="PS50089"/>
    </source>
</evidence>
<keyword evidence="1" id="KW-0863">Zinc-finger</keyword>
<dbReference type="InterPro" id="IPR001841">
    <property type="entry name" value="Znf_RING"/>
</dbReference>
<evidence type="ECO:0000313" key="3">
    <source>
        <dbReference type="EMBL" id="ARF12281.1"/>
    </source>
</evidence>
<sequence>MLKQPKISNITALFTDDIFNDDIFDEIDEDEIIENEDGSIELPIFLWYRSNDLYDVEIDDEKIDEILDECFEHLDFPEYKQIACAIYNYINENDIDTDHLIVNVMADEKSRFAKGHEDKSGFIRLFTLIFHDTHLTHLKINMHLISERIELTINSEKKKFFDEEKLEDETIVNDDKCVICLSNTGQLIETPCHHKYHLNCIRQTPKLICPLCKTNLIDFLTDNDVTEEEIVQKIKDEEQENELVNFNDALNTIEFDELLEIDDIEFAKLCLENLKLHNGSIVPYNELLIDMIKNASHLFGEISHIKSKKEKGAFIYLYETPMEFIVHTKNQQMPSIVNWLSETEFDGAPFYNHIKNKLDSITDTSKQFAVVIIIDNMINVKIIDHDASNNNFRISEHDIMTSLLRCNICRCSGDTPTSPNKEYKWAKTVLNNMKRKYKKNLLKIQYRKHKKEQSKVPAITN</sequence>
<feature type="domain" description="RING-type" evidence="2">
    <location>
        <begin position="177"/>
        <end position="213"/>
    </location>
</feature>
<dbReference type="SUPFAM" id="SSF57850">
    <property type="entry name" value="RING/U-box"/>
    <property type="match status" value="1"/>
</dbReference>
<protein>
    <submittedName>
        <fullName evidence="3">RING finger domain protein</fullName>
    </submittedName>
</protein>
<dbReference type="EMBL" id="KY684111">
    <property type="protein sequence ID" value="ARF12281.1"/>
    <property type="molecule type" value="Genomic_DNA"/>
</dbReference>
<dbReference type="GO" id="GO:0008270">
    <property type="term" value="F:zinc ion binding"/>
    <property type="evidence" value="ECO:0007669"/>
    <property type="project" value="UniProtKB-KW"/>
</dbReference>
<dbReference type="InterPro" id="IPR013083">
    <property type="entry name" value="Znf_RING/FYVE/PHD"/>
</dbReference>
<dbReference type="SMART" id="SM00184">
    <property type="entry name" value="RING"/>
    <property type="match status" value="1"/>
</dbReference>
<dbReference type="PROSITE" id="PS50089">
    <property type="entry name" value="ZF_RING_2"/>
    <property type="match status" value="1"/>
</dbReference>
<proteinExistence type="predicted"/>
<name>A0A1V0SKT7_9VIRU</name>
<accession>A0A1V0SKT7</accession>